<evidence type="ECO:0000313" key="2">
    <source>
        <dbReference type="EMBL" id="KAK0630806.1"/>
    </source>
</evidence>
<keyword evidence="3" id="KW-1185">Reference proteome</keyword>
<evidence type="ECO:0000256" key="1">
    <source>
        <dbReference type="SAM" id="MobiDB-lite"/>
    </source>
</evidence>
<sequence>MELECARPATIAPPRGRIPHSQSSSPTMSIEGAGFLVQDCSNGGGQSLEVGAAPASHAIVDDRTIDCRSPARLNPAPSPALSLRLGACMVHPSGILVPGGCLAIPPIP</sequence>
<organism evidence="2 3">
    <name type="scientific">Bombardia bombarda</name>
    <dbReference type="NCBI Taxonomy" id="252184"/>
    <lineage>
        <taxon>Eukaryota</taxon>
        <taxon>Fungi</taxon>
        <taxon>Dikarya</taxon>
        <taxon>Ascomycota</taxon>
        <taxon>Pezizomycotina</taxon>
        <taxon>Sordariomycetes</taxon>
        <taxon>Sordariomycetidae</taxon>
        <taxon>Sordariales</taxon>
        <taxon>Lasiosphaeriaceae</taxon>
        <taxon>Bombardia</taxon>
    </lineage>
</organism>
<protein>
    <submittedName>
        <fullName evidence="2">Uncharacterized protein</fullName>
    </submittedName>
</protein>
<proteinExistence type="predicted"/>
<name>A0AA39XBU9_9PEZI</name>
<comment type="caution">
    <text evidence="2">The sequence shown here is derived from an EMBL/GenBank/DDBJ whole genome shotgun (WGS) entry which is preliminary data.</text>
</comment>
<dbReference type="Proteomes" id="UP001174934">
    <property type="component" value="Unassembled WGS sequence"/>
</dbReference>
<evidence type="ECO:0000313" key="3">
    <source>
        <dbReference type="Proteomes" id="UP001174934"/>
    </source>
</evidence>
<dbReference type="EMBL" id="JAULSR010000002">
    <property type="protein sequence ID" value="KAK0630806.1"/>
    <property type="molecule type" value="Genomic_DNA"/>
</dbReference>
<gene>
    <name evidence="2" type="ORF">B0T17DRAFT_232018</name>
</gene>
<feature type="region of interest" description="Disordered" evidence="1">
    <location>
        <begin position="1"/>
        <end position="29"/>
    </location>
</feature>
<reference evidence="2" key="1">
    <citation type="submission" date="2023-06" db="EMBL/GenBank/DDBJ databases">
        <title>Genome-scale phylogeny and comparative genomics of the fungal order Sordariales.</title>
        <authorList>
            <consortium name="Lawrence Berkeley National Laboratory"/>
            <person name="Hensen N."/>
            <person name="Bonometti L."/>
            <person name="Westerberg I."/>
            <person name="Brannstrom I.O."/>
            <person name="Guillou S."/>
            <person name="Cros-Aarteil S."/>
            <person name="Calhoun S."/>
            <person name="Haridas S."/>
            <person name="Kuo A."/>
            <person name="Mondo S."/>
            <person name="Pangilinan J."/>
            <person name="Riley R."/>
            <person name="LaButti K."/>
            <person name="Andreopoulos B."/>
            <person name="Lipzen A."/>
            <person name="Chen C."/>
            <person name="Yanf M."/>
            <person name="Daum C."/>
            <person name="Ng V."/>
            <person name="Clum A."/>
            <person name="Steindorff A."/>
            <person name="Ohm R."/>
            <person name="Martin F."/>
            <person name="Silar P."/>
            <person name="Natvig D."/>
            <person name="Lalanne C."/>
            <person name="Gautier V."/>
            <person name="Ament-velasquez S.L."/>
            <person name="Kruys A."/>
            <person name="Hutchinson M.I."/>
            <person name="Powell A.J."/>
            <person name="Barry K."/>
            <person name="Miller A.N."/>
            <person name="Grigoriev I.V."/>
            <person name="Debuchy R."/>
            <person name="Gladieux P."/>
            <person name="Thoren M.H."/>
            <person name="Johannesson H."/>
        </authorList>
    </citation>
    <scope>NUCLEOTIDE SEQUENCE</scope>
    <source>
        <strain evidence="2">SMH3391-2</strain>
    </source>
</reference>
<accession>A0AA39XBU9</accession>
<dbReference type="AlphaFoldDB" id="A0AA39XBU9"/>